<protein>
    <recommendedName>
        <fullName evidence="3 10">4-diphosphocytidyl-2-C-methyl-D-erythritol kinase</fullName>
        <shortName evidence="10">CMK</shortName>
        <ecNumber evidence="2 10">2.7.1.148</ecNumber>
    </recommendedName>
    <alternativeName>
        <fullName evidence="9 10">4-(cytidine-5'-diphospho)-2-C-methyl-D-erythritol kinase</fullName>
    </alternativeName>
</protein>
<evidence type="ECO:0000256" key="3">
    <source>
        <dbReference type="ARBA" id="ARBA00017473"/>
    </source>
</evidence>
<dbReference type="FunFam" id="3.30.70.890:FF:000004">
    <property type="entry name" value="4-diphosphocytidyl-2-C-methyl-D-erythritol kinase"/>
    <property type="match status" value="1"/>
</dbReference>
<sequence length="292" mass="32585">MTLTWPSPAKLNLFLYITGRRADGYHQLQTLFQFLNYGDEMTIKPREDNQIRLLTPFTNLPAENNLIVKAARLLQRYYIEVDRADSHQGADIYVKKRLPTGGGLGGGSSNAATTLIALNHHWQTRIDDNTLAELGRQLGADVPVFVIGHAAFAQSIGDQLLPASPAEKWYLVVHPGINIATQQIFADPELKRNSAKRSLSSLLQGPYANDCEPIARKRFPEVEELISWLLEYTSSRLTGTGACIFAEFETEAAARKVLNKAPEWVQGFVAQGVNQSPLHTFRAGISRYRDHQ</sequence>
<dbReference type="SUPFAM" id="SSF55060">
    <property type="entry name" value="GHMP Kinase, C-terminal domain"/>
    <property type="match status" value="1"/>
</dbReference>
<evidence type="ECO:0000256" key="4">
    <source>
        <dbReference type="ARBA" id="ARBA00022679"/>
    </source>
</evidence>
<dbReference type="SUPFAM" id="SSF54211">
    <property type="entry name" value="Ribosomal protein S5 domain 2-like"/>
    <property type="match status" value="1"/>
</dbReference>
<comment type="subunit">
    <text evidence="10">Homodimer.</text>
</comment>
<feature type="active site" evidence="10">
    <location>
        <position position="141"/>
    </location>
</feature>
<comment type="catalytic activity">
    <reaction evidence="10">
        <text>4-CDP-2-C-methyl-D-erythritol + ATP = 4-CDP-2-C-methyl-D-erythritol 2-phosphate + ADP + H(+)</text>
        <dbReference type="Rhea" id="RHEA:18437"/>
        <dbReference type="ChEBI" id="CHEBI:15378"/>
        <dbReference type="ChEBI" id="CHEBI:30616"/>
        <dbReference type="ChEBI" id="CHEBI:57823"/>
        <dbReference type="ChEBI" id="CHEBI:57919"/>
        <dbReference type="ChEBI" id="CHEBI:456216"/>
        <dbReference type="EC" id="2.7.1.148"/>
    </reaction>
</comment>
<evidence type="ECO:0000313" key="13">
    <source>
        <dbReference type="EMBL" id="SSW95208.1"/>
    </source>
</evidence>
<evidence type="ECO:0000256" key="2">
    <source>
        <dbReference type="ARBA" id="ARBA00012052"/>
    </source>
</evidence>
<keyword evidence="4 10" id="KW-0808">Transferase</keyword>
<dbReference type="InterPro" id="IPR014721">
    <property type="entry name" value="Ribsml_uS5_D2-typ_fold_subgr"/>
</dbReference>
<dbReference type="Gene3D" id="3.30.70.890">
    <property type="entry name" value="GHMP kinase, C-terminal domain"/>
    <property type="match status" value="1"/>
</dbReference>
<dbReference type="GO" id="GO:0050515">
    <property type="term" value="F:4-(cytidine 5'-diphospho)-2-C-methyl-D-erythritol kinase activity"/>
    <property type="evidence" value="ECO:0007669"/>
    <property type="project" value="UniProtKB-UniRule"/>
</dbReference>
<dbReference type="GO" id="GO:0005524">
    <property type="term" value="F:ATP binding"/>
    <property type="evidence" value="ECO:0007669"/>
    <property type="project" value="UniProtKB-UniRule"/>
</dbReference>
<name>A0A3B0M534_9GAMM</name>
<dbReference type="EMBL" id="UFQR01000003">
    <property type="protein sequence ID" value="SSW95208.1"/>
    <property type="molecule type" value="Genomic_DNA"/>
</dbReference>
<gene>
    <name evidence="10 13" type="primary">ispE</name>
    <name evidence="13" type="ORF">ARTV_0952</name>
</gene>
<feature type="active site" evidence="10">
    <location>
        <position position="10"/>
    </location>
</feature>
<evidence type="ECO:0000256" key="7">
    <source>
        <dbReference type="ARBA" id="ARBA00022840"/>
    </source>
</evidence>
<feature type="domain" description="GHMP kinase N-terminal" evidence="11">
    <location>
        <begin position="65"/>
        <end position="148"/>
    </location>
</feature>
<dbReference type="Pfam" id="PF00288">
    <property type="entry name" value="GHMP_kinases_N"/>
    <property type="match status" value="1"/>
</dbReference>
<evidence type="ECO:0000256" key="6">
    <source>
        <dbReference type="ARBA" id="ARBA00022777"/>
    </source>
</evidence>
<evidence type="ECO:0000256" key="10">
    <source>
        <dbReference type="HAMAP-Rule" id="MF_00061"/>
    </source>
</evidence>
<evidence type="ECO:0000256" key="1">
    <source>
        <dbReference type="ARBA" id="ARBA00009684"/>
    </source>
</evidence>
<evidence type="ECO:0000256" key="9">
    <source>
        <dbReference type="ARBA" id="ARBA00032554"/>
    </source>
</evidence>
<dbReference type="PANTHER" id="PTHR43527">
    <property type="entry name" value="4-DIPHOSPHOCYTIDYL-2-C-METHYL-D-ERYTHRITOL KINASE, CHLOROPLASTIC"/>
    <property type="match status" value="1"/>
</dbReference>
<keyword evidence="8 10" id="KW-0414">Isoprene biosynthesis</keyword>
<evidence type="ECO:0000256" key="5">
    <source>
        <dbReference type="ARBA" id="ARBA00022741"/>
    </source>
</evidence>
<evidence type="ECO:0000256" key="8">
    <source>
        <dbReference type="ARBA" id="ARBA00023229"/>
    </source>
</evidence>
<organism evidence="13">
    <name type="scientific">Arsenophonus endosymbiont of Trialeurodes vaporariorum</name>
    <dbReference type="NCBI Taxonomy" id="235567"/>
    <lineage>
        <taxon>Bacteria</taxon>
        <taxon>Pseudomonadati</taxon>
        <taxon>Pseudomonadota</taxon>
        <taxon>Gammaproteobacteria</taxon>
        <taxon>Enterobacterales</taxon>
        <taxon>Morganellaceae</taxon>
        <taxon>Arsenophonus</taxon>
    </lineage>
</organism>
<dbReference type="InterPro" id="IPR020568">
    <property type="entry name" value="Ribosomal_Su5_D2-typ_SF"/>
</dbReference>
<dbReference type="PIRSF" id="PIRSF010376">
    <property type="entry name" value="IspE"/>
    <property type="match status" value="1"/>
</dbReference>
<dbReference type="GO" id="GO:0016114">
    <property type="term" value="P:terpenoid biosynthetic process"/>
    <property type="evidence" value="ECO:0007669"/>
    <property type="project" value="UniProtKB-UniRule"/>
</dbReference>
<dbReference type="NCBIfam" id="TIGR00154">
    <property type="entry name" value="ispE"/>
    <property type="match status" value="1"/>
</dbReference>
<proteinExistence type="inferred from homology"/>
<keyword evidence="6 10" id="KW-0418">Kinase</keyword>
<dbReference type="AlphaFoldDB" id="A0A3B0M534"/>
<dbReference type="UniPathway" id="UPA00056">
    <property type="reaction ID" value="UER00094"/>
</dbReference>
<dbReference type="HAMAP" id="MF_00061">
    <property type="entry name" value="IspE"/>
    <property type="match status" value="1"/>
</dbReference>
<accession>A0A3B0M534</accession>
<dbReference type="InterPro" id="IPR006204">
    <property type="entry name" value="GHMP_kinase_N_dom"/>
</dbReference>
<feature type="binding site" evidence="10">
    <location>
        <begin position="99"/>
        <end position="109"/>
    </location>
    <ligand>
        <name>ATP</name>
        <dbReference type="ChEBI" id="CHEBI:30616"/>
    </ligand>
</feature>
<dbReference type="GO" id="GO:0019288">
    <property type="term" value="P:isopentenyl diphosphate biosynthetic process, methylerythritol 4-phosphate pathway"/>
    <property type="evidence" value="ECO:0007669"/>
    <property type="project" value="UniProtKB-UniRule"/>
</dbReference>
<evidence type="ECO:0000259" key="11">
    <source>
        <dbReference type="Pfam" id="PF00288"/>
    </source>
</evidence>
<dbReference type="InterPro" id="IPR004424">
    <property type="entry name" value="IspE"/>
</dbReference>
<dbReference type="InterPro" id="IPR036554">
    <property type="entry name" value="GHMP_kinase_C_sf"/>
</dbReference>
<comment type="function">
    <text evidence="10">Catalyzes the phosphorylation of the position 2 hydroxy group of 4-diphosphocytidyl-2C-methyl-D-erythritol.</text>
</comment>
<dbReference type="Pfam" id="PF08544">
    <property type="entry name" value="GHMP_kinases_C"/>
    <property type="match status" value="1"/>
</dbReference>
<comment type="pathway">
    <text evidence="10">Isoprenoid biosynthesis; isopentenyl diphosphate biosynthesis via DXP pathway; isopentenyl diphosphate from 1-deoxy-D-xylulose 5-phosphate: step 3/6.</text>
</comment>
<feature type="domain" description="GHMP kinase C-terminal" evidence="12">
    <location>
        <begin position="202"/>
        <end position="263"/>
    </location>
</feature>
<reference evidence="13" key="1">
    <citation type="submission" date="2018-04" db="EMBL/GenBank/DDBJ databases">
        <authorList>
            <person name="Go L.Y."/>
            <person name="Mitchell J.A."/>
        </authorList>
    </citation>
    <scope>NUCLEOTIDE SEQUENCE</scope>
    <source>
        <strain evidence="13">ARTV</strain>
    </source>
</reference>
<dbReference type="Gene3D" id="3.30.230.10">
    <property type="match status" value="1"/>
</dbReference>
<dbReference type="PANTHER" id="PTHR43527:SF2">
    <property type="entry name" value="4-DIPHOSPHOCYTIDYL-2-C-METHYL-D-ERYTHRITOL KINASE, CHLOROPLASTIC"/>
    <property type="match status" value="1"/>
</dbReference>
<evidence type="ECO:0000259" key="12">
    <source>
        <dbReference type="Pfam" id="PF08544"/>
    </source>
</evidence>
<keyword evidence="5 10" id="KW-0547">Nucleotide-binding</keyword>
<keyword evidence="7 10" id="KW-0067">ATP-binding</keyword>
<comment type="similarity">
    <text evidence="1 10">Belongs to the GHMP kinase family. IspE subfamily.</text>
</comment>
<dbReference type="EC" id="2.7.1.148" evidence="2 10"/>
<dbReference type="InterPro" id="IPR013750">
    <property type="entry name" value="GHMP_kinase_C_dom"/>
</dbReference>